<keyword evidence="2" id="KW-0472">Membrane</keyword>
<dbReference type="InterPro" id="IPR044060">
    <property type="entry name" value="Bacterial_rp_domain"/>
</dbReference>
<evidence type="ECO:0000256" key="2">
    <source>
        <dbReference type="SAM" id="Phobius"/>
    </source>
</evidence>
<keyword evidence="2" id="KW-0812">Transmembrane</keyword>
<organism evidence="4 5">
    <name type="scientific">Mogibacterium kristiansenii</name>
    <dbReference type="NCBI Taxonomy" id="2606708"/>
    <lineage>
        <taxon>Bacteria</taxon>
        <taxon>Bacillati</taxon>
        <taxon>Bacillota</taxon>
        <taxon>Clostridia</taxon>
        <taxon>Peptostreptococcales</taxon>
        <taxon>Anaerovoracaceae</taxon>
        <taxon>Mogibacterium</taxon>
    </lineage>
</organism>
<proteinExistence type="predicted"/>
<dbReference type="EMBL" id="VUNA01000015">
    <property type="protein sequence ID" value="MST71187.1"/>
    <property type="molecule type" value="Genomic_DNA"/>
</dbReference>
<accession>A0A6N7X6Q7</accession>
<keyword evidence="2" id="KW-1133">Transmembrane helix</keyword>
<keyword evidence="5" id="KW-1185">Reference proteome</keyword>
<evidence type="ECO:0000313" key="4">
    <source>
        <dbReference type="EMBL" id="MST71187.1"/>
    </source>
</evidence>
<feature type="domain" description="Bacterial repeat" evidence="3">
    <location>
        <begin position="229"/>
        <end position="296"/>
    </location>
</feature>
<feature type="region of interest" description="Disordered" evidence="1">
    <location>
        <begin position="297"/>
        <end position="319"/>
    </location>
</feature>
<evidence type="ECO:0000256" key="1">
    <source>
        <dbReference type="SAM" id="MobiDB-lite"/>
    </source>
</evidence>
<name>A0A6N7X6Q7_9FIRM</name>
<dbReference type="AlphaFoldDB" id="A0A6N7X6Q7"/>
<feature type="transmembrane region" description="Helical" evidence="2">
    <location>
        <begin position="323"/>
        <end position="344"/>
    </location>
</feature>
<dbReference type="RefSeq" id="WP_154554746.1">
    <property type="nucleotide sequence ID" value="NZ_VUNA01000015.1"/>
</dbReference>
<comment type="caution">
    <text evidence="4">The sequence shown here is derived from an EMBL/GenBank/DDBJ whole genome shotgun (WGS) entry which is preliminary data.</text>
</comment>
<evidence type="ECO:0000259" key="3">
    <source>
        <dbReference type="Pfam" id="PF18998"/>
    </source>
</evidence>
<evidence type="ECO:0000313" key="5">
    <source>
        <dbReference type="Proteomes" id="UP000469424"/>
    </source>
</evidence>
<gene>
    <name evidence="4" type="ORF">FYJ65_07690</name>
</gene>
<dbReference type="Pfam" id="PF18998">
    <property type="entry name" value="Flg_new_2"/>
    <property type="match status" value="1"/>
</dbReference>
<sequence>MGGQDLVGNELEYRAIGEITYSGDAQVIATSVDKKYPFIVDFPVQKGRITVMSDVDWWHRRGNMLHTPAQLQSAQELWGKFLSNSIKNMQAVKNGINPNHEHHFNYISQGNKILAYCDETWGASGCEYNGISNAVAVTLLADDAFYSGEAYSGITVEGIDTYNAITKSNLDKSQVSFYQVEIKGTTSGGIKLESAPKEKGHYYAAITSNGAQAVAAFSIERLAHSITIQNGTTEIADSKAEEDTIVTIKADPAPAGKVFDKWVVESGNITLADANSATTTFTMPDSAVSVKATYTDAPQTGIPTEPAKPENPDSPQTGDNSHMALWIALLFVSGAGVIGTTVYGKKKRAK</sequence>
<reference evidence="4 5" key="1">
    <citation type="submission" date="2019-08" db="EMBL/GenBank/DDBJ databases">
        <title>In-depth cultivation of the pig gut microbiome towards novel bacterial diversity and tailored functional studies.</title>
        <authorList>
            <person name="Wylensek D."/>
            <person name="Hitch T.C.A."/>
            <person name="Clavel T."/>
        </authorList>
    </citation>
    <scope>NUCLEOTIDE SEQUENCE [LARGE SCALE GENOMIC DNA]</scope>
    <source>
        <strain evidence="4 5">WCA-MUC-591-APC-4B</strain>
    </source>
</reference>
<protein>
    <recommendedName>
        <fullName evidence="3">Bacterial repeat domain-containing protein</fullName>
    </recommendedName>
</protein>
<dbReference type="Proteomes" id="UP000469424">
    <property type="component" value="Unassembled WGS sequence"/>
</dbReference>